<evidence type="ECO:0000256" key="3">
    <source>
        <dbReference type="ARBA" id="ARBA00022801"/>
    </source>
</evidence>
<gene>
    <name evidence="4" type="ORF">GLE_1240</name>
</gene>
<protein>
    <submittedName>
        <fullName evidence="4">Peptidase family M20/M25/M40</fullName>
    </submittedName>
</protein>
<dbReference type="EMBL" id="CP013140">
    <property type="protein sequence ID" value="ALN56597.1"/>
    <property type="molecule type" value="Genomic_DNA"/>
</dbReference>
<name>A0A0S2DDJ4_LYSEN</name>
<dbReference type="OrthoDB" id="9761532at2"/>
<keyword evidence="2" id="KW-0479">Metal-binding</keyword>
<dbReference type="Gene3D" id="3.40.630.10">
    <property type="entry name" value="Zn peptidases"/>
    <property type="match status" value="1"/>
</dbReference>
<reference evidence="4 5" key="1">
    <citation type="submission" date="2015-11" db="EMBL/GenBank/DDBJ databases">
        <title>Genome sequences of Lysobacter enzymogenes strain C3 and Lysobacter antibioticus ATCC 29479.</title>
        <authorList>
            <person name="Kobayashi D.Y."/>
        </authorList>
    </citation>
    <scope>NUCLEOTIDE SEQUENCE [LARGE SCALE GENOMIC DNA]</scope>
    <source>
        <strain evidence="4 5">C3</strain>
    </source>
</reference>
<dbReference type="PANTHER" id="PTHR43270:SF4">
    <property type="entry name" value="CARNOSINE DIPEPTIDASE 2, ISOFORM A"/>
    <property type="match status" value="1"/>
</dbReference>
<dbReference type="KEGG" id="lez:GLE_1240"/>
<keyword evidence="3" id="KW-0378">Hydrolase</keyword>
<dbReference type="InterPro" id="IPR051458">
    <property type="entry name" value="Cyt/Met_Dipeptidase"/>
</dbReference>
<evidence type="ECO:0000256" key="2">
    <source>
        <dbReference type="ARBA" id="ARBA00022723"/>
    </source>
</evidence>
<dbReference type="STRING" id="69.GLE_1240"/>
<dbReference type="Pfam" id="PF01546">
    <property type="entry name" value="Peptidase_M20"/>
    <property type="match status" value="1"/>
</dbReference>
<dbReference type="InterPro" id="IPR002933">
    <property type="entry name" value="Peptidase_M20"/>
</dbReference>
<evidence type="ECO:0000313" key="4">
    <source>
        <dbReference type="EMBL" id="ALN56597.1"/>
    </source>
</evidence>
<dbReference type="InterPro" id="IPR011650">
    <property type="entry name" value="Peptidase_M20_dimer"/>
</dbReference>
<proteinExistence type="predicted"/>
<dbReference type="GO" id="GO:0006508">
    <property type="term" value="P:proteolysis"/>
    <property type="evidence" value="ECO:0007669"/>
    <property type="project" value="UniProtKB-KW"/>
</dbReference>
<organism evidence="4 5">
    <name type="scientific">Lysobacter enzymogenes</name>
    <dbReference type="NCBI Taxonomy" id="69"/>
    <lineage>
        <taxon>Bacteria</taxon>
        <taxon>Pseudomonadati</taxon>
        <taxon>Pseudomonadota</taxon>
        <taxon>Gammaproteobacteria</taxon>
        <taxon>Lysobacterales</taxon>
        <taxon>Lysobacteraceae</taxon>
        <taxon>Lysobacter</taxon>
    </lineage>
</organism>
<dbReference type="PANTHER" id="PTHR43270">
    <property type="entry name" value="BETA-ALA-HIS DIPEPTIDASE"/>
    <property type="match status" value="1"/>
</dbReference>
<dbReference type="GO" id="GO:0046872">
    <property type="term" value="F:metal ion binding"/>
    <property type="evidence" value="ECO:0007669"/>
    <property type="project" value="UniProtKB-KW"/>
</dbReference>
<accession>A0A0S2DDJ4</accession>
<dbReference type="Gene3D" id="3.30.70.360">
    <property type="match status" value="1"/>
</dbReference>
<dbReference type="SUPFAM" id="SSF53187">
    <property type="entry name" value="Zn-dependent exopeptidases"/>
    <property type="match status" value="1"/>
</dbReference>
<dbReference type="GO" id="GO:0008233">
    <property type="term" value="F:peptidase activity"/>
    <property type="evidence" value="ECO:0007669"/>
    <property type="project" value="UniProtKB-KW"/>
</dbReference>
<dbReference type="AlphaFoldDB" id="A0A0S2DDJ4"/>
<dbReference type="CDD" id="cd05682">
    <property type="entry name" value="M20_dipept_dapE"/>
    <property type="match status" value="1"/>
</dbReference>
<evidence type="ECO:0000256" key="1">
    <source>
        <dbReference type="ARBA" id="ARBA00022670"/>
    </source>
</evidence>
<sequence>MDASKVDRYVGQKWDDEIVPQLVEYIRIPNKSPMFDADWVKHGYMDDAVKLMESWAKAQSIPGMQVEVVRLEGRTPLIFIDIPAFDGATARAAADAPAQRDEDCVLLYGHLDKQPEMTGWDDDLGPWKPVIKGDKLFGRGGADDGYAIFGSLAAILALQDQQVPHSRCVILIEACEESGSYDLPAYVDHLAERIGKPSLVVCLDSGCGNYDQLWCTTSLRGLAGGNFTVKVLSEGVHSGDASGVVPSSFRLLRQLLSRLEDETSGKILVEGLYVEVPEERMEQARQAAKVLDTAVYDKFPFLPGMKPMADELSELVLNRTWRPALSVTGVDGMPSLASAGNVLRPYTSVKLSLRLPPTLDGKRAGELLKEVLLRDPPNGAQVSLELEKSSSGWNAPAMSSWLSKAIDASSREFFGQPAMYMGEGGSIPFMGMLGEKFPGAQFMITGVLGPHSNAHGPNEFLHIPMGKRVTACVARVVAEHHQASQRGETTGAAVVADSGDRHGGHGCC</sequence>
<keyword evidence="1" id="KW-0645">Protease</keyword>
<dbReference type="Proteomes" id="UP000061569">
    <property type="component" value="Chromosome"/>
</dbReference>
<evidence type="ECO:0000313" key="5">
    <source>
        <dbReference type="Proteomes" id="UP000061569"/>
    </source>
</evidence>
<dbReference type="PATRIC" id="fig|69.6.peg.1224"/>
<dbReference type="Pfam" id="PF07687">
    <property type="entry name" value="M20_dimer"/>
    <property type="match status" value="1"/>
</dbReference>